<sequence length="115" mass="13025">MGAFALIKESAFNFIEPIKQSLQQQGFTQQISLSRKGFELIICPKQATSATNYYENSQCNFCVSLGTLTYQGLHGKPGLKALLDDFNKRPVPHNRFYGTFCVLIYNNTVDTFMQQ</sequence>
<dbReference type="Proteomes" id="UP001528823">
    <property type="component" value="Unassembled WGS sequence"/>
</dbReference>
<reference evidence="1 2" key="1">
    <citation type="submission" date="2022-11" db="EMBL/GenBank/DDBJ databases">
        <title>Spartinivicinus poritis sp. nov., isolated from scleractinian coral Porites lutea.</title>
        <authorList>
            <person name="Zhang G."/>
            <person name="Cai L."/>
            <person name="Wei Q."/>
        </authorList>
    </citation>
    <scope>NUCLEOTIDE SEQUENCE [LARGE SCALE GENOMIC DNA]</scope>
    <source>
        <strain evidence="1 2">A2-2</strain>
    </source>
</reference>
<dbReference type="RefSeq" id="WP_274691292.1">
    <property type="nucleotide sequence ID" value="NZ_JAPMOU010000048.1"/>
</dbReference>
<dbReference type="EMBL" id="JAPMOU010000048">
    <property type="protein sequence ID" value="MDE1464982.1"/>
    <property type="molecule type" value="Genomic_DNA"/>
</dbReference>
<proteinExistence type="predicted"/>
<protein>
    <recommendedName>
        <fullName evidence="3">LAGLIDADG homing endonuclease</fullName>
    </recommendedName>
</protein>
<accession>A0ABT5UHJ8</accession>
<evidence type="ECO:0008006" key="3">
    <source>
        <dbReference type="Google" id="ProtNLM"/>
    </source>
</evidence>
<keyword evidence="2" id="KW-1185">Reference proteome</keyword>
<comment type="caution">
    <text evidence="1">The sequence shown here is derived from an EMBL/GenBank/DDBJ whole genome shotgun (WGS) entry which is preliminary data.</text>
</comment>
<evidence type="ECO:0000313" key="1">
    <source>
        <dbReference type="EMBL" id="MDE1464982.1"/>
    </source>
</evidence>
<gene>
    <name evidence="1" type="ORF">ORQ98_23745</name>
</gene>
<name>A0ABT5UHJ8_9GAMM</name>
<organism evidence="1 2">
    <name type="scientific">Spartinivicinus poritis</name>
    <dbReference type="NCBI Taxonomy" id="2994640"/>
    <lineage>
        <taxon>Bacteria</taxon>
        <taxon>Pseudomonadati</taxon>
        <taxon>Pseudomonadota</taxon>
        <taxon>Gammaproteobacteria</taxon>
        <taxon>Oceanospirillales</taxon>
        <taxon>Zooshikellaceae</taxon>
        <taxon>Spartinivicinus</taxon>
    </lineage>
</organism>
<evidence type="ECO:0000313" key="2">
    <source>
        <dbReference type="Proteomes" id="UP001528823"/>
    </source>
</evidence>